<dbReference type="AlphaFoldDB" id="A0A1I7Y4G1"/>
<name>A0A1I7Y4G1_9BILA</name>
<proteinExistence type="predicted"/>
<protein>
    <submittedName>
        <fullName evidence="3">Uncharacterized protein</fullName>
    </submittedName>
</protein>
<accession>A0A1I7Y4G1</accession>
<dbReference type="WBParaSite" id="L893_g12383.t1">
    <property type="protein sequence ID" value="L893_g12383.t1"/>
    <property type="gene ID" value="L893_g12383"/>
</dbReference>
<evidence type="ECO:0000313" key="3">
    <source>
        <dbReference type="WBParaSite" id="L893_g12383.t1"/>
    </source>
</evidence>
<keyword evidence="2" id="KW-1185">Reference proteome</keyword>
<reference evidence="3" key="1">
    <citation type="submission" date="2016-11" db="UniProtKB">
        <authorList>
            <consortium name="WormBaseParasite"/>
        </authorList>
    </citation>
    <scope>IDENTIFICATION</scope>
</reference>
<sequence>MNKCRRNLHGAVARVTKIRRWRRDPSTEYLYLREISESTHGLIALTESIETGIAIYDLCLFRVPPVSLTDEVESDDCSHPTKAIPVQGMPTLVLLLLHGPFRSFASLSTPCFAQHRSGAIVTQPRLGRSPRARWAHSSHDAPRRIVASSEAQTSLLASFALLGRPHGPPEEEGHSPPGFYDSLDAVRFQSKRLANQRSSSRELAATTQAKTELKSPPGFYDSLDAVRFESKRLANRRRSSRELAATIHTKTELKTPETPTNGRYRKSHTFKKRNKKQLLLKVESCGDALDRPRITS</sequence>
<evidence type="ECO:0000256" key="1">
    <source>
        <dbReference type="SAM" id="MobiDB-lite"/>
    </source>
</evidence>
<organism evidence="2 3">
    <name type="scientific">Steinernema glaseri</name>
    <dbReference type="NCBI Taxonomy" id="37863"/>
    <lineage>
        <taxon>Eukaryota</taxon>
        <taxon>Metazoa</taxon>
        <taxon>Ecdysozoa</taxon>
        <taxon>Nematoda</taxon>
        <taxon>Chromadorea</taxon>
        <taxon>Rhabditida</taxon>
        <taxon>Tylenchina</taxon>
        <taxon>Panagrolaimomorpha</taxon>
        <taxon>Strongyloidoidea</taxon>
        <taxon>Steinernematidae</taxon>
        <taxon>Steinernema</taxon>
    </lineage>
</organism>
<feature type="region of interest" description="Disordered" evidence="1">
    <location>
        <begin position="252"/>
        <end position="271"/>
    </location>
</feature>
<dbReference type="Proteomes" id="UP000095287">
    <property type="component" value="Unplaced"/>
</dbReference>
<evidence type="ECO:0000313" key="2">
    <source>
        <dbReference type="Proteomes" id="UP000095287"/>
    </source>
</evidence>